<evidence type="ECO:0000313" key="11">
    <source>
        <dbReference type="Ensembl" id="ENSMALP00000022413.1"/>
    </source>
</evidence>
<dbReference type="Pfam" id="PF00001">
    <property type="entry name" value="7tm_1"/>
    <property type="match status" value="1"/>
</dbReference>
<proteinExistence type="predicted"/>
<evidence type="ECO:0000256" key="7">
    <source>
        <dbReference type="ARBA" id="ARBA00023170"/>
    </source>
</evidence>
<evidence type="ECO:0000313" key="12">
    <source>
        <dbReference type="Proteomes" id="UP000261600"/>
    </source>
</evidence>
<dbReference type="InterPro" id="IPR017452">
    <property type="entry name" value="GPCR_Rhodpsn_7TM"/>
</dbReference>
<dbReference type="PANTHER" id="PTHR24249:SF381">
    <property type="entry name" value="TRACE AMINE ASSOCIATED RECEPTOR 19P-RELATED"/>
    <property type="match status" value="1"/>
</dbReference>
<feature type="transmembrane region" description="Helical" evidence="9">
    <location>
        <begin position="71"/>
        <end position="90"/>
    </location>
</feature>
<dbReference type="PROSITE" id="PS50262">
    <property type="entry name" value="G_PROTEIN_RECEP_F1_2"/>
    <property type="match status" value="1"/>
</dbReference>
<evidence type="ECO:0000256" key="4">
    <source>
        <dbReference type="ARBA" id="ARBA00022989"/>
    </source>
</evidence>
<name>A0A3Q3JPX7_MONAL</name>
<keyword evidence="7" id="KW-0675">Receptor</keyword>
<dbReference type="Proteomes" id="UP000261600">
    <property type="component" value="Unplaced"/>
</dbReference>
<reference evidence="11" key="2">
    <citation type="submission" date="2025-09" db="UniProtKB">
        <authorList>
            <consortium name="Ensembl"/>
        </authorList>
    </citation>
    <scope>IDENTIFICATION</scope>
</reference>
<accession>A0A3Q3JPX7</accession>
<dbReference type="Gene3D" id="1.20.1070.10">
    <property type="entry name" value="Rhodopsin 7-helix transmembrane proteins"/>
    <property type="match status" value="1"/>
</dbReference>
<evidence type="ECO:0000256" key="3">
    <source>
        <dbReference type="ARBA" id="ARBA00022692"/>
    </source>
</evidence>
<evidence type="ECO:0000256" key="1">
    <source>
        <dbReference type="ARBA" id="ARBA00004651"/>
    </source>
</evidence>
<feature type="domain" description="G-protein coupled receptors family 1 profile" evidence="10">
    <location>
        <begin position="51"/>
        <end position="114"/>
    </location>
</feature>
<dbReference type="InterPro" id="IPR000276">
    <property type="entry name" value="GPCR_Rhodpsn"/>
</dbReference>
<dbReference type="PANTHER" id="PTHR24249">
    <property type="entry name" value="HISTAMINE RECEPTOR-RELATED G-PROTEIN COUPLED RECEPTOR"/>
    <property type="match status" value="1"/>
</dbReference>
<dbReference type="AlphaFoldDB" id="A0A3Q3JPX7"/>
<keyword evidence="5" id="KW-0297">G-protein coupled receptor</keyword>
<protein>
    <recommendedName>
        <fullName evidence="10">G-protein coupled receptors family 1 profile domain-containing protein</fullName>
    </recommendedName>
</protein>
<evidence type="ECO:0000259" key="10">
    <source>
        <dbReference type="PROSITE" id="PS50262"/>
    </source>
</evidence>
<keyword evidence="4 9" id="KW-1133">Transmembrane helix</keyword>
<feature type="transmembrane region" description="Helical" evidence="9">
    <location>
        <begin position="102"/>
        <end position="122"/>
    </location>
</feature>
<evidence type="ECO:0000256" key="9">
    <source>
        <dbReference type="SAM" id="Phobius"/>
    </source>
</evidence>
<dbReference type="GO" id="GO:0005886">
    <property type="term" value="C:plasma membrane"/>
    <property type="evidence" value="ECO:0007669"/>
    <property type="project" value="UniProtKB-SubCell"/>
</dbReference>
<evidence type="ECO:0000256" key="5">
    <source>
        <dbReference type="ARBA" id="ARBA00023040"/>
    </source>
</evidence>
<organism evidence="11 12">
    <name type="scientific">Monopterus albus</name>
    <name type="common">Swamp eel</name>
    <dbReference type="NCBI Taxonomy" id="43700"/>
    <lineage>
        <taxon>Eukaryota</taxon>
        <taxon>Metazoa</taxon>
        <taxon>Chordata</taxon>
        <taxon>Craniata</taxon>
        <taxon>Vertebrata</taxon>
        <taxon>Euteleostomi</taxon>
        <taxon>Actinopterygii</taxon>
        <taxon>Neopterygii</taxon>
        <taxon>Teleostei</taxon>
        <taxon>Neoteleostei</taxon>
        <taxon>Acanthomorphata</taxon>
        <taxon>Anabantaria</taxon>
        <taxon>Synbranchiformes</taxon>
        <taxon>Synbranchidae</taxon>
        <taxon>Monopterus</taxon>
    </lineage>
</organism>
<keyword evidence="3 9" id="KW-0812">Transmembrane</keyword>
<keyword evidence="6 9" id="KW-0472">Membrane</keyword>
<feature type="transmembrane region" description="Helical" evidence="9">
    <location>
        <begin position="35"/>
        <end position="59"/>
    </location>
</feature>
<dbReference type="Ensembl" id="ENSMALT00000022840.1">
    <property type="protein sequence ID" value="ENSMALP00000022413.1"/>
    <property type="gene ID" value="ENSMALG00000015648.1"/>
</dbReference>
<comment type="subcellular location">
    <subcellularLocation>
        <location evidence="1">Cell membrane</location>
        <topology evidence="1">Multi-pass membrane protein</topology>
    </subcellularLocation>
</comment>
<keyword evidence="12" id="KW-1185">Reference proteome</keyword>
<keyword evidence="8" id="KW-0807">Transducer</keyword>
<evidence type="ECO:0000256" key="8">
    <source>
        <dbReference type="ARBA" id="ARBA00023224"/>
    </source>
</evidence>
<keyword evidence="2" id="KW-1003">Cell membrane</keyword>
<reference evidence="11" key="1">
    <citation type="submission" date="2025-08" db="UniProtKB">
        <authorList>
            <consortium name="Ensembl"/>
        </authorList>
    </citation>
    <scope>IDENTIFICATION</scope>
</reference>
<evidence type="ECO:0000256" key="2">
    <source>
        <dbReference type="ARBA" id="ARBA00022475"/>
    </source>
</evidence>
<sequence length="130" mass="14666">GWEGTRKGHGYTNRLCFPNLNSSCRHLLQPHSETLLLYTLVVSVSLLTVTLNLLIIISISHFRQLHTPTNTLLQSIAVCDMAVGLVVMPVESIRYIERCWMLGRIMCALSLYVYYCLSSSALGRDTNFKC</sequence>
<dbReference type="SUPFAM" id="SSF81321">
    <property type="entry name" value="Family A G protein-coupled receptor-like"/>
    <property type="match status" value="1"/>
</dbReference>
<dbReference type="PRINTS" id="PR00237">
    <property type="entry name" value="GPCRRHODOPSN"/>
</dbReference>
<evidence type="ECO:0000256" key="6">
    <source>
        <dbReference type="ARBA" id="ARBA00023136"/>
    </source>
</evidence>
<dbReference type="GO" id="GO:0001594">
    <property type="term" value="F:trace-amine receptor activity"/>
    <property type="evidence" value="ECO:0007669"/>
    <property type="project" value="TreeGrafter"/>
</dbReference>
<dbReference type="InterPro" id="IPR050569">
    <property type="entry name" value="TAAR"/>
</dbReference>